<dbReference type="Proteomes" id="UP000242763">
    <property type="component" value="Unassembled WGS sequence"/>
</dbReference>
<dbReference type="Gene3D" id="3.40.50.12370">
    <property type="match status" value="1"/>
</dbReference>
<evidence type="ECO:0000256" key="1">
    <source>
        <dbReference type="ARBA" id="ARBA00008791"/>
    </source>
</evidence>
<dbReference type="AlphaFoldDB" id="A0A1I3RJY5"/>
<dbReference type="PANTHER" id="PTHR46268">
    <property type="entry name" value="STRESS RESPONSE PROTEIN NHAX"/>
    <property type="match status" value="1"/>
</dbReference>
<gene>
    <name evidence="3" type="ORF">SAMN03080618_03065</name>
</gene>
<protein>
    <submittedName>
        <fullName evidence="3">Universal stress protein family protein</fullName>
    </submittedName>
</protein>
<evidence type="ECO:0000259" key="2">
    <source>
        <dbReference type="Pfam" id="PF00582"/>
    </source>
</evidence>
<reference evidence="4" key="1">
    <citation type="submission" date="2016-10" db="EMBL/GenBank/DDBJ databases">
        <authorList>
            <person name="Varghese N."/>
            <person name="Submissions S."/>
        </authorList>
    </citation>
    <scope>NUCLEOTIDE SEQUENCE [LARGE SCALE GENOMIC DNA]</scope>
    <source>
        <strain evidence="4">DSM 21857</strain>
    </source>
</reference>
<dbReference type="PANTHER" id="PTHR46268:SF15">
    <property type="entry name" value="UNIVERSAL STRESS PROTEIN HP_0031"/>
    <property type="match status" value="1"/>
</dbReference>
<dbReference type="OrthoDB" id="9804721at2"/>
<name>A0A1I3RJY5_9HYPH</name>
<dbReference type="RefSeq" id="WP_091524101.1">
    <property type="nucleotide sequence ID" value="NZ_FORF01000021.1"/>
</dbReference>
<sequence length="279" mass="29900">MSYKTILAVLQSKTDAERVLDCALHLATQFSAHIIGVHSEAIPMPYVSPMGFPDTDFIATSSQINEQRTAEIKNIFESRAQREGISFEWQAMQSVSGDSAIGAVSVARTCDLVMVQQSDPQGDPASMTNVETLLFESGRPVLFVPYAIPQPSGFNKVLIAWNGTQQAARAVFDALPFILKAEETIILSLDAPDDDRESAAVAGVDLAATLTRHGAKVVVVSQTSGGIGAGEAIENHIAETGANLLVMGAYSQSWLKQFFFGGATRTVLKSMSVTTLMSR</sequence>
<proteinExistence type="inferred from homology"/>
<organism evidence="3 4">
    <name type="scientific">Aquamicrobium aerolatum DSM 21857</name>
    <dbReference type="NCBI Taxonomy" id="1121003"/>
    <lineage>
        <taxon>Bacteria</taxon>
        <taxon>Pseudomonadati</taxon>
        <taxon>Pseudomonadota</taxon>
        <taxon>Alphaproteobacteria</taxon>
        <taxon>Hyphomicrobiales</taxon>
        <taxon>Phyllobacteriaceae</taxon>
        <taxon>Aerobium</taxon>
    </lineage>
</organism>
<evidence type="ECO:0000313" key="4">
    <source>
        <dbReference type="Proteomes" id="UP000242763"/>
    </source>
</evidence>
<comment type="similarity">
    <text evidence="1">Belongs to the universal stress protein A family.</text>
</comment>
<dbReference type="SUPFAM" id="SSF52402">
    <property type="entry name" value="Adenine nucleotide alpha hydrolases-like"/>
    <property type="match status" value="2"/>
</dbReference>
<dbReference type="Pfam" id="PF00582">
    <property type="entry name" value="Usp"/>
    <property type="match status" value="1"/>
</dbReference>
<dbReference type="PRINTS" id="PR01438">
    <property type="entry name" value="UNVRSLSTRESS"/>
</dbReference>
<feature type="domain" description="UspA" evidence="2">
    <location>
        <begin position="192"/>
        <end position="278"/>
    </location>
</feature>
<dbReference type="InterPro" id="IPR006016">
    <property type="entry name" value="UspA"/>
</dbReference>
<keyword evidence="4" id="KW-1185">Reference proteome</keyword>
<dbReference type="InterPro" id="IPR006015">
    <property type="entry name" value="Universal_stress_UspA"/>
</dbReference>
<dbReference type="EMBL" id="FORF01000021">
    <property type="protein sequence ID" value="SFJ46934.1"/>
    <property type="molecule type" value="Genomic_DNA"/>
</dbReference>
<dbReference type="CDD" id="cd00293">
    <property type="entry name" value="USP-like"/>
    <property type="match status" value="1"/>
</dbReference>
<accession>A0A1I3RJY5</accession>
<dbReference type="STRING" id="1121003.SAMN03080618_03065"/>
<evidence type="ECO:0000313" key="3">
    <source>
        <dbReference type="EMBL" id="SFJ46934.1"/>
    </source>
</evidence>